<accession>A0A0X3VLG1</accession>
<name>A0A0X3VLG1_9ACTN</name>
<dbReference type="SUPFAM" id="SSF48431">
    <property type="entry name" value="Lipovitellin-phosvitin complex, superhelical domain"/>
    <property type="match status" value="1"/>
</dbReference>
<dbReference type="AlphaFoldDB" id="A0A0X3VLG1"/>
<protein>
    <recommendedName>
        <fullName evidence="3">HEAT repeat domain-containing protein</fullName>
    </recommendedName>
</protein>
<reference evidence="2" key="1">
    <citation type="submission" date="2015-10" db="EMBL/GenBank/DDBJ databases">
        <authorList>
            <person name="Ju K.-S."/>
            <person name="Doroghazi J.R."/>
            <person name="Metcalf W.W."/>
        </authorList>
    </citation>
    <scope>NUCLEOTIDE SEQUENCE [LARGE SCALE GENOMIC DNA]</scope>
    <source>
        <strain evidence="2">NRRL 3151</strain>
    </source>
</reference>
<sequence>MVKGSVDVYSFEELLDSAEISEDTEKSAQALMRASVGAPPEFSERLFGRIRSFLASGNPELQEAAIWATSFTPFPQYRPLLNEVLATQSDLHLRETAMSVLEAYDHEGVQEQ</sequence>
<dbReference type="Proteomes" id="UP000053923">
    <property type="component" value="Unassembled WGS sequence"/>
</dbReference>
<gene>
    <name evidence="1" type="ORF">ADL12_03240</name>
</gene>
<evidence type="ECO:0000313" key="2">
    <source>
        <dbReference type="Proteomes" id="UP000053923"/>
    </source>
</evidence>
<evidence type="ECO:0008006" key="3">
    <source>
        <dbReference type="Google" id="ProtNLM"/>
    </source>
</evidence>
<proteinExistence type="predicted"/>
<evidence type="ECO:0000313" key="1">
    <source>
        <dbReference type="EMBL" id="KUL45631.1"/>
    </source>
</evidence>
<comment type="caution">
    <text evidence="1">The sequence shown here is derived from an EMBL/GenBank/DDBJ whole genome shotgun (WGS) entry which is preliminary data.</text>
</comment>
<organism evidence="1 2">
    <name type="scientific">Streptomyces regalis</name>
    <dbReference type="NCBI Taxonomy" id="68262"/>
    <lineage>
        <taxon>Bacteria</taxon>
        <taxon>Bacillati</taxon>
        <taxon>Actinomycetota</taxon>
        <taxon>Actinomycetes</taxon>
        <taxon>Kitasatosporales</taxon>
        <taxon>Streptomycetaceae</taxon>
        <taxon>Streptomyces</taxon>
    </lineage>
</organism>
<dbReference type="EMBL" id="LLZG01000011">
    <property type="protein sequence ID" value="KUL45631.1"/>
    <property type="molecule type" value="Genomic_DNA"/>
</dbReference>
<dbReference type="InterPro" id="IPR011030">
    <property type="entry name" value="Lipovitellin_superhlx_dom"/>
</dbReference>
<keyword evidence="2" id="KW-1185">Reference proteome</keyword>